<dbReference type="AlphaFoldDB" id="I9NQR8"/>
<evidence type="ECO:0000256" key="2">
    <source>
        <dbReference type="ARBA" id="ARBA00023125"/>
    </source>
</evidence>
<evidence type="ECO:0000313" key="5">
    <source>
        <dbReference type="EMBL" id="AJQ28394.1"/>
    </source>
</evidence>
<dbReference type="OrthoDB" id="8904061at2"/>
<keyword evidence="2" id="KW-0238">DNA-binding</keyword>
<dbReference type="Proteomes" id="UP000005361">
    <property type="component" value="Chromosome"/>
</dbReference>
<dbReference type="Pfam" id="PF01638">
    <property type="entry name" value="HxlR"/>
    <property type="match status" value="1"/>
</dbReference>
<keyword evidence="1" id="KW-0805">Transcription regulation</keyword>
<dbReference type="Gene3D" id="1.10.10.10">
    <property type="entry name" value="Winged helix-like DNA-binding domain superfamily/Winged helix DNA-binding domain"/>
    <property type="match status" value="1"/>
</dbReference>
<evidence type="ECO:0000313" key="6">
    <source>
        <dbReference type="Proteomes" id="UP000005361"/>
    </source>
</evidence>
<evidence type="ECO:0000256" key="1">
    <source>
        <dbReference type="ARBA" id="ARBA00023015"/>
    </source>
</evidence>
<accession>I9NQR8</accession>
<reference evidence="6" key="2">
    <citation type="submission" date="2015-02" db="EMBL/GenBank/DDBJ databases">
        <title>Complete Genome Sequence of Pelosinus fermentans JBW45.</title>
        <authorList>
            <person name="De Leon K.B."/>
            <person name="Utturkar S.M."/>
            <person name="Camilleri L.B."/>
            <person name="Arkin A.P."/>
            <person name="Fields M.W."/>
            <person name="Brown S.D."/>
            <person name="Wall J.D."/>
        </authorList>
    </citation>
    <scope>NUCLEOTIDE SEQUENCE [LARGE SCALE GENOMIC DNA]</scope>
    <source>
        <strain evidence="6">JBW45</strain>
    </source>
</reference>
<keyword evidence="3" id="KW-0804">Transcription</keyword>
<dbReference type="PANTHER" id="PTHR33204">
    <property type="entry name" value="TRANSCRIPTIONAL REGULATOR, MARR FAMILY"/>
    <property type="match status" value="1"/>
</dbReference>
<dbReference type="PROSITE" id="PS51118">
    <property type="entry name" value="HTH_HXLR"/>
    <property type="match status" value="1"/>
</dbReference>
<dbReference type="PANTHER" id="PTHR33204:SF37">
    <property type="entry name" value="HTH-TYPE TRANSCRIPTIONAL REGULATOR YODB"/>
    <property type="match status" value="1"/>
</dbReference>
<gene>
    <name evidence="5" type="ORF">JBW_03051</name>
</gene>
<dbReference type="CDD" id="cd00090">
    <property type="entry name" value="HTH_ARSR"/>
    <property type="match status" value="1"/>
</dbReference>
<dbReference type="STRING" id="1192197.JBW_03051"/>
<feature type="domain" description="HTH hxlR-type" evidence="4">
    <location>
        <begin position="17"/>
        <end position="108"/>
    </location>
</feature>
<dbReference type="GO" id="GO:0003677">
    <property type="term" value="F:DNA binding"/>
    <property type="evidence" value="ECO:0007669"/>
    <property type="project" value="UniProtKB-KW"/>
</dbReference>
<dbReference type="SUPFAM" id="SSF46785">
    <property type="entry name" value="Winged helix' DNA-binding domain"/>
    <property type="match status" value="1"/>
</dbReference>
<proteinExistence type="predicted"/>
<dbReference type="EMBL" id="CP010978">
    <property type="protein sequence ID" value="AJQ28394.1"/>
    <property type="molecule type" value="Genomic_DNA"/>
</dbReference>
<protein>
    <submittedName>
        <fullName evidence="5">Transcriptional regulator, HxlR family</fullName>
    </submittedName>
</protein>
<name>I9NQR8_9FIRM</name>
<evidence type="ECO:0000259" key="4">
    <source>
        <dbReference type="PROSITE" id="PS51118"/>
    </source>
</evidence>
<sequence length="116" mass="13249">MSVPCAGKPVRGSKSGVPIMALFDLLGRSWAMGIIWNLQKGSSTFRELQARCESISPTILNKRIKELREVDIIERTNDGYQLTQRGKELLELLRPLGKWSWVWSKEVFNFTETHDG</sequence>
<dbReference type="KEGG" id="pft:JBW_03051"/>
<dbReference type="InterPro" id="IPR002577">
    <property type="entry name" value="HTH_HxlR"/>
</dbReference>
<dbReference type="InterPro" id="IPR011991">
    <property type="entry name" value="ArsR-like_HTH"/>
</dbReference>
<dbReference type="InterPro" id="IPR036390">
    <property type="entry name" value="WH_DNA-bd_sf"/>
</dbReference>
<dbReference type="HOGENOM" id="CLU_111585_6_1_9"/>
<dbReference type="InterPro" id="IPR036388">
    <property type="entry name" value="WH-like_DNA-bd_sf"/>
</dbReference>
<evidence type="ECO:0000256" key="3">
    <source>
        <dbReference type="ARBA" id="ARBA00023163"/>
    </source>
</evidence>
<reference evidence="5 6" key="1">
    <citation type="journal article" date="2015" name="Genome Announc.">
        <title>Complete Genome Sequence of Pelosinus fermentans JBW45, a Member of a Remarkably Competitive Group of Negativicutes in the Firmicutes Phylum.</title>
        <authorList>
            <person name="De Leon K.B."/>
            <person name="Utturkar S.M."/>
            <person name="Camilleri L.B."/>
            <person name="Elias D.A."/>
            <person name="Arkin A.P."/>
            <person name="Fields M.W."/>
            <person name="Brown S.D."/>
            <person name="Wall J.D."/>
        </authorList>
    </citation>
    <scope>NUCLEOTIDE SEQUENCE [LARGE SCALE GENOMIC DNA]</scope>
    <source>
        <strain evidence="5 6">JBW45</strain>
    </source>
</reference>
<dbReference type="RefSeq" id="WP_007957921.1">
    <property type="nucleotide sequence ID" value="NZ_CP010978.1"/>
</dbReference>
<organism evidence="5 6">
    <name type="scientific">Pelosinus fermentans JBW45</name>
    <dbReference type="NCBI Taxonomy" id="1192197"/>
    <lineage>
        <taxon>Bacteria</taxon>
        <taxon>Bacillati</taxon>
        <taxon>Bacillota</taxon>
        <taxon>Negativicutes</taxon>
        <taxon>Selenomonadales</taxon>
        <taxon>Sporomusaceae</taxon>
        <taxon>Pelosinus</taxon>
    </lineage>
</organism>